<reference evidence="3 4" key="1">
    <citation type="submission" date="2022-03" db="EMBL/GenBank/DDBJ databases">
        <authorList>
            <person name="Macdonald S."/>
            <person name="Ahmed S."/>
            <person name="Newling K."/>
        </authorList>
    </citation>
    <scope>NUCLEOTIDE SEQUENCE [LARGE SCALE GENOMIC DNA]</scope>
</reference>
<dbReference type="EMBL" id="CAKOAT010083821">
    <property type="protein sequence ID" value="CAH8315955.1"/>
    <property type="molecule type" value="Genomic_DNA"/>
</dbReference>
<dbReference type="AlphaFoldDB" id="A0ABC8J784"/>
<name>A0ABC8J784_ERUVS</name>
<dbReference type="Proteomes" id="UP001642260">
    <property type="component" value="Unassembled WGS sequence"/>
</dbReference>
<dbReference type="PANTHER" id="PTHR23177:SF64">
    <property type="entry name" value="RHO GTPASE-ACTIVATING PROTEIN 1"/>
    <property type="match status" value="1"/>
</dbReference>
<evidence type="ECO:0000313" key="3">
    <source>
        <dbReference type="EMBL" id="CAH8315955.1"/>
    </source>
</evidence>
<organism evidence="3 4">
    <name type="scientific">Eruca vesicaria subsp. sativa</name>
    <name type="common">Garden rocket</name>
    <name type="synonym">Eruca sativa</name>
    <dbReference type="NCBI Taxonomy" id="29727"/>
    <lineage>
        <taxon>Eukaryota</taxon>
        <taxon>Viridiplantae</taxon>
        <taxon>Streptophyta</taxon>
        <taxon>Embryophyta</taxon>
        <taxon>Tracheophyta</taxon>
        <taxon>Spermatophyta</taxon>
        <taxon>Magnoliopsida</taxon>
        <taxon>eudicotyledons</taxon>
        <taxon>Gunneridae</taxon>
        <taxon>Pentapetalae</taxon>
        <taxon>rosids</taxon>
        <taxon>malvids</taxon>
        <taxon>Brassicales</taxon>
        <taxon>Brassicaceae</taxon>
        <taxon>Brassiceae</taxon>
        <taxon>Eruca</taxon>
    </lineage>
</organism>
<dbReference type="InterPro" id="IPR008936">
    <property type="entry name" value="Rho_GTPase_activation_prot"/>
</dbReference>
<dbReference type="PANTHER" id="PTHR23177">
    <property type="entry name" value="MKIAA1688 PROTEIN"/>
    <property type="match status" value="1"/>
</dbReference>
<evidence type="ECO:0000313" key="4">
    <source>
        <dbReference type="Proteomes" id="UP001642260"/>
    </source>
</evidence>
<evidence type="ECO:0000256" key="2">
    <source>
        <dbReference type="SAM" id="MobiDB-lite"/>
    </source>
</evidence>
<evidence type="ECO:0000256" key="1">
    <source>
        <dbReference type="ARBA" id="ARBA00022468"/>
    </source>
</evidence>
<comment type="caution">
    <text evidence="3">The sequence shown here is derived from an EMBL/GenBank/DDBJ whole genome shotgun (WGS) entry which is preliminary data.</text>
</comment>
<dbReference type="SUPFAM" id="SSF48350">
    <property type="entry name" value="GTPase activation domain, GAP"/>
    <property type="match status" value="1"/>
</dbReference>
<keyword evidence="4" id="KW-1185">Reference proteome</keyword>
<dbReference type="InterPro" id="IPR044785">
    <property type="entry name" value="RopGAP1-5"/>
</dbReference>
<proteinExistence type="predicted"/>
<feature type="compositionally biased region" description="Low complexity" evidence="2">
    <location>
        <begin position="125"/>
        <end position="142"/>
    </location>
</feature>
<keyword evidence="1" id="KW-0343">GTPase activation</keyword>
<dbReference type="Gene3D" id="1.10.555.10">
    <property type="entry name" value="Rho GTPase activation protein"/>
    <property type="match status" value="1"/>
</dbReference>
<gene>
    <name evidence="3" type="ORF">ERUC_LOCUS7555</name>
</gene>
<feature type="region of interest" description="Disordered" evidence="2">
    <location>
        <begin position="125"/>
        <end position="145"/>
    </location>
</feature>
<accession>A0ABC8J784</accession>
<dbReference type="GO" id="GO:0005096">
    <property type="term" value="F:GTPase activator activity"/>
    <property type="evidence" value="ECO:0007669"/>
    <property type="project" value="UniProtKB-KW"/>
</dbReference>
<protein>
    <submittedName>
        <fullName evidence="3">Uncharacterized protein</fullName>
    </submittedName>
</protein>
<sequence>MYLSVDNAIVKSLLRVIVVMPPQHGTLEQLNRGFVPELVDVHCLAGLNKAWFIELRTSVLDSLSPKQVMQCQIEEEYVELVRLLPPAEASLLYWAINLVADIDANREKTQRERQDSIEEEAHVFPLEPSDESSSQQSPSQSLAFNTIEQSEELQADYVKNAKVIV</sequence>